<feature type="compositionally biased region" description="Low complexity" evidence="10">
    <location>
        <begin position="66"/>
        <end position="77"/>
    </location>
</feature>
<keyword evidence="5" id="KW-0809">Transit peptide</keyword>
<feature type="transmembrane region" description="Helical" evidence="9">
    <location>
        <begin position="111"/>
        <end position="131"/>
    </location>
</feature>
<gene>
    <name evidence="11" type="primary">TIM21</name>
    <name evidence="11" type="ORF">SEPCBS119000_002949</name>
</gene>
<evidence type="ECO:0000256" key="9">
    <source>
        <dbReference type="RuleBase" id="RU367142"/>
    </source>
</evidence>
<accession>A0ABP0DMD2</accession>
<protein>
    <recommendedName>
        <fullName evidence="3 9">Mitochondrial import inner membrane translocase subunit Tim21</fullName>
    </recommendedName>
</protein>
<evidence type="ECO:0000256" key="1">
    <source>
        <dbReference type="ARBA" id="ARBA00004304"/>
    </source>
</evidence>
<comment type="subunit">
    <text evidence="9">Component of the TIM23 complex.</text>
</comment>
<proteinExistence type="inferred from homology"/>
<dbReference type="EMBL" id="CAWUON010000035">
    <property type="protein sequence ID" value="CAK7268225.1"/>
    <property type="molecule type" value="Genomic_DNA"/>
</dbReference>
<keyword evidence="9" id="KW-0653">Protein transport</keyword>
<comment type="function">
    <text evidence="9">Essential component of the TIM23 complex, a complex that mediates the translocation of transit peptide-containing proteins across the mitochondrial inner membrane.</text>
</comment>
<keyword evidence="9" id="KW-0999">Mitochondrion inner membrane</keyword>
<evidence type="ECO:0000256" key="2">
    <source>
        <dbReference type="ARBA" id="ARBA00010867"/>
    </source>
</evidence>
<dbReference type="PANTHER" id="PTHR13032">
    <property type="entry name" value="MITOCHONDRIAL IMPORT INNER MEMBRANE TRANSLOCASE SUBUNIT TIM21"/>
    <property type="match status" value="1"/>
</dbReference>
<comment type="caution">
    <text evidence="11">The sequence shown here is derived from an EMBL/GenBank/DDBJ whole genome shotgun (WGS) entry which is preliminary data.</text>
</comment>
<dbReference type="Proteomes" id="UP001642502">
    <property type="component" value="Unassembled WGS sequence"/>
</dbReference>
<dbReference type="PANTHER" id="PTHR13032:SF6">
    <property type="entry name" value="MITOCHONDRIAL IMPORT INNER MEMBRANE TRANSLOCASE SUBUNIT TIM21"/>
    <property type="match status" value="1"/>
</dbReference>
<evidence type="ECO:0000256" key="10">
    <source>
        <dbReference type="SAM" id="MobiDB-lite"/>
    </source>
</evidence>
<comment type="subcellular location">
    <subcellularLocation>
        <location evidence="9">Mitochondrion inner membrane</location>
        <topology evidence="9">Single-pass membrane protein</topology>
    </subcellularLocation>
    <subcellularLocation>
        <location evidence="1">Mitochondrion membrane</location>
        <topology evidence="1">Single-pass membrane protein</topology>
    </subcellularLocation>
</comment>
<keyword evidence="7 9" id="KW-0496">Mitochondrion</keyword>
<comment type="similarity">
    <text evidence="2 9">Belongs to the TIM21 family.</text>
</comment>
<keyword evidence="4 9" id="KW-0812">Transmembrane</keyword>
<dbReference type="InterPro" id="IPR013261">
    <property type="entry name" value="Tim21"/>
</dbReference>
<evidence type="ECO:0000256" key="6">
    <source>
        <dbReference type="ARBA" id="ARBA00022989"/>
    </source>
</evidence>
<evidence type="ECO:0000313" key="12">
    <source>
        <dbReference type="Proteomes" id="UP001642502"/>
    </source>
</evidence>
<keyword evidence="6 9" id="KW-1133">Transmembrane helix</keyword>
<dbReference type="Pfam" id="PF08294">
    <property type="entry name" value="TIM21"/>
    <property type="match status" value="1"/>
</dbReference>
<dbReference type="InterPro" id="IPR038552">
    <property type="entry name" value="Tim21_IMS_sf"/>
</dbReference>
<evidence type="ECO:0000256" key="7">
    <source>
        <dbReference type="ARBA" id="ARBA00023128"/>
    </source>
</evidence>
<evidence type="ECO:0000256" key="4">
    <source>
        <dbReference type="ARBA" id="ARBA00022692"/>
    </source>
</evidence>
<sequence>MTTRPVCLLASQASTKAARIALDAASVPRISCRCAASSTCAASTRFQRPARTRSYATQQGRPPPSSSSSSSSSSSAASRRRSVTPFNDDGGVPWTELSGGEKTARAAQQTFNLGMVVLGIVLTGGVCYFLFTEVFSPNSKVSSFNRAVDRIKADHRITDVLGDSRKIIAHGEDTANKWRRARPIASTERTDAQGNEHLVMNFHIEGPRAEGMAYLHLLRRPGQSEFAYQYFYVDVPGHDRIYLEKSASSVTSEKKGTLFGIKWA</sequence>
<organism evidence="11 12">
    <name type="scientific">Sporothrix epigloea</name>
    <dbReference type="NCBI Taxonomy" id="1892477"/>
    <lineage>
        <taxon>Eukaryota</taxon>
        <taxon>Fungi</taxon>
        <taxon>Dikarya</taxon>
        <taxon>Ascomycota</taxon>
        <taxon>Pezizomycotina</taxon>
        <taxon>Sordariomycetes</taxon>
        <taxon>Sordariomycetidae</taxon>
        <taxon>Ophiostomatales</taxon>
        <taxon>Ophiostomataceae</taxon>
        <taxon>Sporothrix</taxon>
    </lineage>
</organism>
<evidence type="ECO:0000256" key="5">
    <source>
        <dbReference type="ARBA" id="ARBA00022946"/>
    </source>
</evidence>
<dbReference type="Gene3D" id="3.10.450.320">
    <property type="entry name" value="Mitochondrial import inner membrane translocase subunit Tim21"/>
    <property type="match status" value="1"/>
</dbReference>
<feature type="region of interest" description="Disordered" evidence="10">
    <location>
        <begin position="50"/>
        <end position="98"/>
    </location>
</feature>
<keyword evidence="8 9" id="KW-0472">Membrane</keyword>
<keyword evidence="9" id="KW-0813">Transport</keyword>
<keyword evidence="12" id="KW-1185">Reference proteome</keyword>
<evidence type="ECO:0000256" key="8">
    <source>
        <dbReference type="ARBA" id="ARBA00023136"/>
    </source>
</evidence>
<keyword evidence="9" id="KW-0811">Translocation</keyword>
<evidence type="ECO:0000313" key="11">
    <source>
        <dbReference type="EMBL" id="CAK7268225.1"/>
    </source>
</evidence>
<reference evidence="11 12" key="1">
    <citation type="submission" date="2024-01" db="EMBL/GenBank/DDBJ databases">
        <authorList>
            <person name="Allen C."/>
            <person name="Tagirdzhanova G."/>
        </authorList>
    </citation>
    <scope>NUCLEOTIDE SEQUENCE [LARGE SCALE GENOMIC DNA]</scope>
    <source>
        <strain evidence="11 12">CBS 119000</strain>
    </source>
</reference>
<evidence type="ECO:0000256" key="3">
    <source>
        <dbReference type="ARBA" id="ARBA00020726"/>
    </source>
</evidence>
<name>A0ABP0DMD2_9PEZI</name>